<organism evidence="3 4">
    <name type="scientific">Aphanomyces stellatus</name>
    <dbReference type="NCBI Taxonomy" id="120398"/>
    <lineage>
        <taxon>Eukaryota</taxon>
        <taxon>Sar</taxon>
        <taxon>Stramenopiles</taxon>
        <taxon>Oomycota</taxon>
        <taxon>Saprolegniomycetes</taxon>
        <taxon>Saprolegniales</taxon>
        <taxon>Verrucalvaceae</taxon>
        <taxon>Aphanomyces</taxon>
    </lineage>
</organism>
<dbReference type="AlphaFoldDB" id="A0A485L4Y4"/>
<feature type="compositionally biased region" description="Polar residues" evidence="1">
    <location>
        <begin position="52"/>
        <end position="63"/>
    </location>
</feature>
<sequence>MPTSPPKNLAEARDDPETDESQRVEPSQDSPPGLLAGSTSVADVSKLPGVTNHGSGVSSQPATETAAVPPVDPCAAFTTKRVAESKATRIKDVGAHVPSMVDLEPLLAKHAAGTLSFQDTLPIQKHDKR</sequence>
<name>A0A485L4Y4_9STRA</name>
<dbReference type="Proteomes" id="UP000332933">
    <property type="component" value="Unassembled WGS sequence"/>
</dbReference>
<protein>
    <submittedName>
        <fullName evidence="3">Aste57867_15980 protein</fullName>
    </submittedName>
</protein>
<feature type="compositionally biased region" description="Basic and acidic residues" evidence="1">
    <location>
        <begin position="10"/>
        <end position="23"/>
    </location>
</feature>
<keyword evidence="4" id="KW-1185">Reference proteome</keyword>
<evidence type="ECO:0000256" key="1">
    <source>
        <dbReference type="SAM" id="MobiDB-lite"/>
    </source>
</evidence>
<evidence type="ECO:0000313" key="2">
    <source>
        <dbReference type="EMBL" id="KAF0693001.1"/>
    </source>
</evidence>
<reference evidence="3 4" key="1">
    <citation type="submission" date="2019-03" db="EMBL/GenBank/DDBJ databases">
        <authorList>
            <person name="Gaulin E."/>
            <person name="Dumas B."/>
        </authorList>
    </citation>
    <scope>NUCLEOTIDE SEQUENCE [LARGE SCALE GENOMIC DNA]</scope>
    <source>
        <strain evidence="3">CBS 568.67</strain>
    </source>
</reference>
<accession>A0A485L4Y4</accession>
<dbReference type="EMBL" id="CAADRA010005800">
    <property type="protein sequence ID" value="VFT92765.1"/>
    <property type="molecule type" value="Genomic_DNA"/>
</dbReference>
<gene>
    <name evidence="3" type="primary">Aste57867_15980</name>
    <name evidence="2" type="ORF">As57867_015924</name>
    <name evidence="3" type="ORF">ASTE57867_15980</name>
</gene>
<evidence type="ECO:0000313" key="4">
    <source>
        <dbReference type="Proteomes" id="UP000332933"/>
    </source>
</evidence>
<proteinExistence type="predicted"/>
<feature type="region of interest" description="Disordered" evidence="1">
    <location>
        <begin position="1"/>
        <end position="69"/>
    </location>
</feature>
<evidence type="ECO:0000313" key="3">
    <source>
        <dbReference type="EMBL" id="VFT92765.1"/>
    </source>
</evidence>
<reference evidence="2" key="2">
    <citation type="submission" date="2019-06" db="EMBL/GenBank/DDBJ databases">
        <title>Genomics analysis of Aphanomyces spp. identifies a new class of oomycete effector associated with host adaptation.</title>
        <authorList>
            <person name="Gaulin E."/>
        </authorList>
    </citation>
    <scope>NUCLEOTIDE SEQUENCE</scope>
    <source>
        <strain evidence="2">CBS 578.67</strain>
    </source>
</reference>
<dbReference type="EMBL" id="VJMH01005779">
    <property type="protein sequence ID" value="KAF0693001.1"/>
    <property type="molecule type" value="Genomic_DNA"/>
</dbReference>